<dbReference type="AlphaFoldDB" id="A0A7V3PST1"/>
<keyword evidence="2 3" id="KW-0802">TPR repeat</keyword>
<evidence type="ECO:0000256" key="3">
    <source>
        <dbReference type="PROSITE-ProRule" id="PRU00339"/>
    </source>
</evidence>
<feature type="repeat" description="TPR" evidence="3">
    <location>
        <begin position="390"/>
        <end position="423"/>
    </location>
</feature>
<keyword evidence="1" id="KW-0677">Repeat</keyword>
<name>A0A7V3PST1_UNCW3</name>
<gene>
    <name evidence="4" type="ORF">ENX16_02035</name>
</gene>
<feature type="repeat" description="TPR" evidence="3">
    <location>
        <begin position="458"/>
        <end position="491"/>
    </location>
</feature>
<dbReference type="Gene3D" id="1.25.40.10">
    <property type="entry name" value="Tetratricopeptide repeat domain"/>
    <property type="match status" value="2"/>
</dbReference>
<dbReference type="Pfam" id="PF13432">
    <property type="entry name" value="TPR_16"/>
    <property type="match status" value="2"/>
</dbReference>
<reference evidence="4" key="1">
    <citation type="journal article" date="2020" name="mSystems">
        <title>Genome- and Community-Level Interaction Insights into Carbon Utilization and Element Cycling Functions of Hydrothermarchaeota in Hydrothermal Sediment.</title>
        <authorList>
            <person name="Zhou Z."/>
            <person name="Liu Y."/>
            <person name="Xu W."/>
            <person name="Pan J."/>
            <person name="Luo Z.H."/>
            <person name="Li M."/>
        </authorList>
    </citation>
    <scope>NUCLEOTIDE SEQUENCE [LARGE SCALE GENOMIC DNA]</scope>
    <source>
        <strain evidence="4">SpSt-914</strain>
    </source>
</reference>
<protein>
    <submittedName>
        <fullName evidence="4">Tetratricopeptide repeat protein</fullName>
    </submittedName>
</protein>
<feature type="repeat" description="TPR" evidence="3">
    <location>
        <begin position="356"/>
        <end position="389"/>
    </location>
</feature>
<evidence type="ECO:0000256" key="2">
    <source>
        <dbReference type="ARBA" id="ARBA00022803"/>
    </source>
</evidence>
<feature type="repeat" description="TPR" evidence="3">
    <location>
        <begin position="526"/>
        <end position="559"/>
    </location>
</feature>
<comment type="caution">
    <text evidence="4">The sequence shown here is derived from an EMBL/GenBank/DDBJ whole genome shotgun (WGS) entry which is preliminary data.</text>
</comment>
<dbReference type="PROSITE" id="PS50005">
    <property type="entry name" value="TPR"/>
    <property type="match status" value="7"/>
</dbReference>
<feature type="repeat" description="TPR" evidence="3">
    <location>
        <begin position="322"/>
        <end position="355"/>
    </location>
</feature>
<dbReference type="PROSITE" id="PS50293">
    <property type="entry name" value="TPR_REGION"/>
    <property type="match status" value="3"/>
</dbReference>
<sequence length="561" mass="62720">MNEQGASVGIDQLQDAIRTVEFLLNQSRPQYPANLPAHHLLKLTAWREGTGGGSDDNPFLKVGDLPANDALQKTLELHRAYAEGLLIHEQLKQINFDSKVRETLIQRALGILPASESARFLEIHPCPDVMPRNIADSPSKLLSALELISRSFGEASALAYVMLIVAGLRARSEFENYGKKLDLLFEKIIASPAVSQVLELVQLNGRRAGFEPQFRLLVGIRERLWELKPGRLAPTGFLLTKVIDAYLSNRPGAGNVLGLALLDGILVGKFGFAVRYYFKDGVITLEIVVNNRSVYWDPTRLTPLSFEPISGGKRLSYADLLALSYASIANQHFTQTYWDRAIENFRRVLELMPDALETYADLALCYMRKNQPELAIKVIESGLKITPNSPALHHLLGNAYAQANQWRNAITAYKRAVQLAPKLPEVWYNMGLAYEKMGAPGQAEAAFQMAIELKPDYCAAHLALGNLLLEQQKPDQAIRFYREALKHDSQLVAAYYNLGRAYYEKKDLDNAIAYYQKAVKLNPKHAGAWHNLGIAYRDKGMKEKAVEALERAVALNPNLLR</sequence>
<dbReference type="InterPro" id="IPR006597">
    <property type="entry name" value="Sel1-like"/>
</dbReference>
<dbReference type="InterPro" id="IPR019734">
    <property type="entry name" value="TPR_rpt"/>
</dbReference>
<accession>A0A7V3PST1</accession>
<dbReference type="PANTHER" id="PTHR45586">
    <property type="entry name" value="TPR REPEAT-CONTAINING PROTEIN PA4667"/>
    <property type="match status" value="1"/>
</dbReference>
<proteinExistence type="predicted"/>
<dbReference type="InterPro" id="IPR011990">
    <property type="entry name" value="TPR-like_helical_dom_sf"/>
</dbReference>
<dbReference type="SUPFAM" id="SSF48452">
    <property type="entry name" value="TPR-like"/>
    <property type="match status" value="2"/>
</dbReference>
<evidence type="ECO:0000313" key="4">
    <source>
        <dbReference type="EMBL" id="HGD12851.1"/>
    </source>
</evidence>
<dbReference type="SMART" id="SM00671">
    <property type="entry name" value="SEL1"/>
    <property type="match status" value="3"/>
</dbReference>
<dbReference type="InterPro" id="IPR051012">
    <property type="entry name" value="CellSynth/LPSAsmb/PSIAsmb"/>
</dbReference>
<feature type="repeat" description="TPR" evidence="3">
    <location>
        <begin position="492"/>
        <end position="525"/>
    </location>
</feature>
<organism evidence="4">
    <name type="scientific">candidate division WOR-3 bacterium</name>
    <dbReference type="NCBI Taxonomy" id="2052148"/>
    <lineage>
        <taxon>Bacteria</taxon>
        <taxon>Bacteria division WOR-3</taxon>
    </lineage>
</organism>
<dbReference type="SMART" id="SM00028">
    <property type="entry name" value="TPR"/>
    <property type="match status" value="7"/>
</dbReference>
<dbReference type="PANTHER" id="PTHR45586:SF1">
    <property type="entry name" value="LIPOPOLYSACCHARIDE ASSEMBLY PROTEIN B"/>
    <property type="match status" value="1"/>
</dbReference>
<feature type="repeat" description="TPR" evidence="3">
    <location>
        <begin position="424"/>
        <end position="457"/>
    </location>
</feature>
<dbReference type="Pfam" id="PF00515">
    <property type="entry name" value="TPR_1"/>
    <property type="match status" value="1"/>
</dbReference>
<evidence type="ECO:0000256" key="1">
    <source>
        <dbReference type="ARBA" id="ARBA00022737"/>
    </source>
</evidence>
<dbReference type="Pfam" id="PF13414">
    <property type="entry name" value="TPR_11"/>
    <property type="match status" value="1"/>
</dbReference>
<dbReference type="EMBL" id="DTMZ01000043">
    <property type="protein sequence ID" value="HGD12851.1"/>
    <property type="molecule type" value="Genomic_DNA"/>
</dbReference>